<feature type="region of interest" description="Disordered" evidence="1">
    <location>
        <begin position="1"/>
        <end position="20"/>
    </location>
</feature>
<proteinExistence type="predicted"/>
<comment type="caution">
    <text evidence="2">The sequence shown here is derived from an EMBL/GenBank/DDBJ whole genome shotgun (WGS) entry which is preliminary data.</text>
</comment>
<accession>A0AAV7MJQ6</accession>
<name>A0AAV7MJQ6_PLEWA</name>
<dbReference type="Proteomes" id="UP001066276">
    <property type="component" value="Chromosome 9"/>
</dbReference>
<gene>
    <name evidence="2" type="ORF">NDU88_000182</name>
</gene>
<dbReference type="AlphaFoldDB" id="A0AAV7MJQ6"/>
<evidence type="ECO:0000313" key="2">
    <source>
        <dbReference type="EMBL" id="KAJ1102739.1"/>
    </source>
</evidence>
<sequence>MRSLSSGFVRDLSHRRAGRGPCRIHDRTLISSYPQADSEVQNLAACLSVIPNTVAGPRKQEQNQGTRLVSP</sequence>
<evidence type="ECO:0000313" key="3">
    <source>
        <dbReference type="Proteomes" id="UP001066276"/>
    </source>
</evidence>
<reference evidence="2" key="1">
    <citation type="journal article" date="2022" name="bioRxiv">
        <title>Sequencing and chromosome-scale assembly of the giantPleurodeles waltlgenome.</title>
        <authorList>
            <person name="Brown T."/>
            <person name="Elewa A."/>
            <person name="Iarovenko S."/>
            <person name="Subramanian E."/>
            <person name="Araus A.J."/>
            <person name="Petzold A."/>
            <person name="Susuki M."/>
            <person name="Suzuki K.-i.T."/>
            <person name="Hayashi T."/>
            <person name="Toyoda A."/>
            <person name="Oliveira C."/>
            <person name="Osipova E."/>
            <person name="Leigh N.D."/>
            <person name="Simon A."/>
            <person name="Yun M.H."/>
        </authorList>
    </citation>
    <scope>NUCLEOTIDE SEQUENCE</scope>
    <source>
        <strain evidence="2">20211129_DDA</strain>
        <tissue evidence="2">Liver</tissue>
    </source>
</reference>
<dbReference type="EMBL" id="JANPWB010000013">
    <property type="protein sequence ID" value="KAJ1102739.1"/>
    <property type="molecule type" value="Genomic_DNA"/>
</dbReference>
<protein>
    <submittedName>
        <fullName evidence="2">Uncharacterized protein</fullName>
    </submittedName>
</protein>
<keyword evidence="3" id="KW-1185">Reference proteome</keyword>
<evidence type="ECO:0000256" key="1">
    <source>
        <dbReference type="SAM" id="MobiDB-lite"/>
    </source>
</evidence>
<organism evidence="2 3">
    <name type="scientific">Pleurodeles waltl</name>
    <name type="common">Iberian ribbed newt</name>
    <dbReference type="NCBI Taxonomy" id="8319"/>
    <lineage>
        <taxon>Eukaryota</taxon>
        <taxon>Metazoa</taxon>
        <taxon>Chordata</taxon>
        <taxon>Craniata</taxon>
        <taxon>Vertebrata</taxon>
        <taxon>Euteleostomi</taxon>
        <taxon>Amphibia</taxon>
        <taxon>Batrachia</taxon>
        <taxon>Caudata</taxon>
        <taxon>Salamandroidea</taxon>
        <taxon>Salamandridae</taxon>
        <taxon>Pleurodelinae</taxon>
        <taxon>Pleurodeles</taxon>
    </lineage>
</organism>